<keyword evidence="3" id="KW-1185">Reference proteome</keyword>
<accession>A0ABV9Q6A0</accession>
<sequence>MRPGFLSYDGISLFAMASWECIGLLFQKDNRREVRIQTEKEPKMEKQEKQYVHNPITGEMMEANTFSGKEFFWRQGSPDEKNNENAPSGVEKGGTLFEKN</sequence>
<dbReference type="EMBL" id="JBHSHC010000142">
    <property type="protein sequence ID" value="MFC4769744.1"/>
    <property type="molecule type" value="Genomic_DNA"/>
</dbReference>
<protein>
    <submittedName>
        <fullName evidence="2">Uncharacterized protein</fullName>
    </submittedName>
</protein>
<proteinExistence type="predicted"/>
<dbReference type="Proteomes" id="UP001596002">
    <property type="component" value="Unassembled WGS sequence"/>
</dbReference>
<organism evidence="2 3">
    <name type="scientific">Effusibacillus consociatus</name>
    <dbReference type="NCBI Taxonomy" id="1117041"/>
    <lineage>
        <taxon>Bacteria</taxon>
        <taxon>Bacillati</taxon>
        <taxon>Bacillota</taxon>
        <taxon>Bacilli</taxon>
        <taxon>Bacillales</taxon>
        <taxon>Alicyclobacillaceae</taxon>
        <taxon>Effusibacillus</taxon>
    </lineage>
</organism>
<name>A0ABV9Q6A0_9BACL</name>
<gene>
    <name evidence="2" type="ORF">ACFO8Q_20745</name>
</gene>
<feature type="region of interest" description="Disordered" evidence="1">
    <location>
        <begin position="73"/>
        <end position="100"/>
    </location>
</feature>
<evidence type="ECO:0000313" key="3">
    <source>
        <dbReference type="Proteomes" id="UP001596002"/>
    </source>
</evidence>
<evidence type="ECO:0000256" key="1">
    <source>
        <dbReference type="SAM" id="MobiDB-lite"/>
    </source>
</evidence>
<comment type="caution">
    <text evidence="2">The sequence shown here is derived from an EMBL/GenBank/DDBJ whole genome shotgun (WGS) entry which is preliminary data.</text>
</comment>
<evidence type="ECO:0000313" key="2">
    <source>
        <dbReference type="EMBL" id="MFC4769744.1"/>
    </source>
</evidence>
<reference evidence="3" key="1">
    <citation type="journal article" date="2019" name="Int. J. Syst. Evol. Microbiol.">
        <title>The Global Catalogue of Microorganisms (GCM) 10K type strain sequencing project: providing services to taxonomists for standard genome sequencing and annotation.</title>
        <authorList>
            <consortium name="The Broad Institute Genomics Platform"/>
            <consortium name="The Broad Institute Genome Sequencing Center for Infectious Disease"/>
            <person name="Wu L."/>
            <person name="Ma J."/>
        </authorList>
    </citation>
    <scope>NUCLEOTIDE SEQUENCE [LARGE SCALE GENOMIC DNA]</scope>
    <source>
        <strain evidence="3">WYCCWR 12678</strain>
    </source>
</reference>